<evidence type="ECO:0000313" key="2">
    <source>
        <dbReference type="Proteomes" id="UP000767854"/>
    </source>
</evidence>
<comment type="caution">
    <text evidence="1">The sequence shown here is derived from an EMBL/GenBank/DDBJ whole genome shotgun (WGS) entry which is preliminary data.</text>
</comment>
<organism evidence="1 2">
    <name type="scientific">Fusibacter tunisiensis</name>
    <dbReference type="NCBI Taxonomy" id="1008308"/>
    <lineage>
        <taxon>Bacteria</taxon>
        <taxon>Bacillati</taxon>
        <taxon>Bacillota</taxon>
        <taxon>Clostridia</taxon>
        <taxon>Eubacteriales</taxon>
        <taxon>Eubacteriales Family XII. Incertae Sedis</taxon>
        <taxon>Fusibacter</taxon>
    </lineage>
</organism>
<reference evidence="1 2" key="1">
    <citation type="submission" date="2021-01" db="EMBL/GenBank/DDBJ databases">
        <title>Genomic Encyclopedia of Type Strains, Phase IV (KMG-IV): sequencing the most valuable type-strain genomes for metagenomic binning, comparative biology and taxonomic classification.</title>
        <authorList>
            <person name="Goeker M."/>
        </authorList>
    </citation>
    <scope>NUCLEOTIDE SEQUENCE [LARGE SCALE GENOMIC DNA]</scope>
    <source>
        <strain evidence="1 2">DSM 24436</strain>
    </source>
</reference>
<proteinExistence type="predicted"/>
<name>A0ABS2MS59_9FIRM</name>
<keyword evidence="2" id="KW-1185">Reference proteome</keyword>
<dbReference type="RefSeq" id="WP_204664493.1">
    <property type="nucleotide sequence ID" value="NZ_JAFBDT010000014.1"/>
</dbReference>
<evidence type="ECO:0000313" key="1">
    <source>
        <dbReference type="EMBL" id="MBM7562258.1"/>
    </source>
</evidence>
<accession>A0ABS2MS59</accession>
<dbReference type="Proteomes" id="UP000767854">
    <property type="component" value="Unassembled WGS sequence"/>
</dbReference>
<protein>
    <submittedName>
        <fullName evidence="1">Uncharacterized protein</fullName>
    </submittedName>
</protein>
<dbReference type="EMBL" id="JAFBDT010000014">
    <property type="protein sequence ID" value="MBM7562258.1"/>
    <property type="molecule type" value="Genomic_DNA"/>
</dbReference>
<gene>
    <name evidence="1" type="ORF">JOC49_001801</name>
</gene>
<sequence>MNNILMIGYDLEPLTLKMANLFKHYGYTVTIQYVGKGSENLEIEGLNGYVDTMAQMDWDRLSKELKTHAVVVMHERMNHTKVYDYAKVYGRDVWCCLTEPLETGETVTCDFLVVPYSEQGSRLTGLKNLLEIKDGKQVYCTNQSGETEIYNLNEALSQSEYPLFMVRYMHGYQIGQYPQETINP</sequence>